<keyword evidence="2" id="KW-0812">Transmembrane</keyword>
<comment type="caution">
    <text evidence="4">The sequence shown here is derived from an EMBL/GenBank/DDBJ whole genome shotgun (WGS) entry which is preliminary data.</text>
</comment>
<dbReference type="PANTHER" id="PTHR31170">
    <property type="entry name" value="BNAC04G53230D PROTEIN"/>
    <property type="match status" value="1"/>
</dbReference>
<feature type="region of interest" description="Disordered" evidence="1">
    <location>
        <begin position="388"/>
        <end position="407"/>
    </location>
</feature>
<organism evidence="4 5">
    <name type="scientific">Tetracentron sinense</name>
    <name type="common">Spur-leaf</name>
    <dbReference type="NCBI Taxonomy" id="13715"/>
    <lineage>
        <taxon>Eukaryota</taxon>
        <taxon>Viridiplantae</taxon>
        <taxon>Streptophyta</taxon>
        <taxon>Embryophyta</taxon>
        <taxon>Tracheophyta</taxon>
        <taxon>Spermatophyta</taxon>
        <taxon>Magnoliopsida</taxon>
        <taxon>Trochodendrales</taxon>
        <taxon>Trochodendraceae</taxon>
        <taxon>Tetracentron</taxon>
    </lineage>
</organism>
<dbReference type="OrthoDB" id="1937754at2759"/>
<keyword evidence="2" id="KW-0472">Membrane</keyword>
<feature type="transmembrane region" description="Helical" evidence="2">
    <location>
        <begin position="50"/>
        <end position="70"/>
    </location>
</feature>
<evidence type="ECO:0000313" key="5">
    <source>
        <dbReference type="Proteomes" id="UP000655225"/>
    </source>
</evidence>
<dbReference type="AlphaFoldDB" id="A0A834YHG9"/>
<proteinExistence type="predicted"/>
<feature type="domain" description="Retrovirus-related Pol polyprotein from transposon TNT 1-94-like beta-barrel" evidence="3">
    <location>
        <begin position="227"/>
        <end position="302"/>
    </location>
</feature>
<gene>
    <name evidence="4" type="ORF">HHK36_025754</name>
</gene>
<name>A0A834YHG9_TETSI</name>
<dbReference type="Proteomes" id="UP000655225">
    <property type="component" value="Unassembled WGS sequence"/>
</dbReference>
<protein>
    <recommendedName>
        <fullName evidence="3">Retrovirus-related Pol polyprotein from transposon TNT 1-94-like beta-barrel domain-containing protein</fullName>
    </recommendedName>
</protein>
<accession>A0A834YHG9</accession>
<dbReference type="EMBL" id="JABCRI010000019">
    <property type="protein sequence ID" value="KAF8389069.1"/>
    <property type="molecule type" value="Genomic_DNA"/>
</dbReference>
<evidence type="ECO:0000256" key="2">
    <source>
        <dbReference type="SAM" id="Phobius"/>
    </source>
</evidence>
<reference evidence="4 5" key="1">
    <citation type="submission" date="2020-04" db="EMBL/GenBank/DDBJ databases">
        <title>Plant Genome Project.</title>
        <authorList>
            <person name="Zhang R.-G."/>
        </authorList>
    </citation>
    <scope>NUCLEOTIDE SEQUENCE [LARGE SCALE GENOMIC DNA]</scope>
    <source>
        <strain evidence="4">YNK0</strain>
        <tissue evidence="4">Leaf</tissue>
    </source>
</reference>
<dbReference type="PANTHER" id="PTHR31170:SF25">
    <property type="entry name" value="BNAA09G04570D PROTEIN"/>
    <property type="match status" value="1"/>
</dbReference>
<evidence type="ECO:0000313" key="4">
    <source>
        <dbReference type="EMBL" id="KAF8389069.1"/>
    </source>
</evidence>
<evidence type="ECO:0000256" key="1">
    <source>
        <dbReference type="SAM" id="MobiDB-lite"/>
    </source>
</evidence>
<dbReference type="InterPro" id="IPR054722">
    <property type="entry name" value="PolX-like_BBD"/>
</dbReference>
<dbReference type="InterPro" id="IPR004158">
    <property type="entry name" value="DUF247_pln"/>
</dbReference>
<feature type="region of interest" description="Disordered" evidence="1">
    <location>
        <begin position="150"/>
        <end position="173"/>
    </location>
</feature>
<evidence type="ECO:0000259" key="3">
    <source>
        <dbReference type="Pfam" id="PF22936"/>
    </source>
</evidence>
<dbReference type="Pfam" id="PF22936">
    <property type="entry name" value="Pol_BBD"/>
    <property type="match status" value="1"/>
</dbReference>
<keyword evidence="5" id="KW-1185">Reference proteome</keyword>
<keyword evidence="2" id="KW-1133">Transmembrane helix</keyword>
<sequence length="407" mass="46261">MEEHKWRYLYAFLSLEHAKPLEDYVTALRELEHRARDCYAETIKLSSDEFVKMMLLNGCFIIVFLLRYMFPKHRDHGRDPIFDTMWMFDALRIDMILLENQLPFFVLECLDYRTAYAARPSLLELTTFYFDNLVKMDEIPKNHYMLSPPSESYPSIQNGGEKKQQPLNQQRVPGNQNGTLACQICGRFGHSALRCSNRYNHAYQAEDMPQAMAAMNIDDPQDPELIPDTGASSHMTNDPGIFTALKPYKGDDKIIVGNGQALEISHVGSATIPIGSKKIMLDNVLLVPKIARNLLSVSQMIDDNSCIFEFSSTGFVIKDQKTGRILVRGSRDGSLHSFGAERRALFSIRSRKVTEGVWHQRLGHPYSKIVRLLITVFKQWNDPDIATSDSSTLIGQPESPAPRGDVH</sequence>
<dbReference type="Pfam" id="PF03140">
    <property type="entry name" value="DUF247"/>
    <property type="match status" value="1"/>
</dbReference>